<feature type="region of interest" description="Disordered" evidence="1">
    <location>
        <begin position="1"/>
        <end position="22"/>
    </location>
</feature>
<evidence type="ECO:0000313" key="3">
    <source>
        <dbReference type="Proteomes" id="UP000584931"/>
    </source>
</evidence>
<comment type="caution">
    <text evidence="2">The sequence shown here is derived from an EMBL/GenBank/DDBJ whole genome shotgun (WGS) entry which is preliminary data.</text>
</comment>
<name>A0A7Y9XCD6_9ACTN</name>
<organism evidence="2 3">
    <name type="scientific">Nocardiopsis sinuspersici</name>
    <dbReference type="NCBI Taxonomy" id="501010"/>
    <lineage>
        <taxon>Bacteria</taxon>
        <taxon>Bacillati</taxon>
        <taxon>Actinomycetota</taxon>
        <taxon>Actinomycetes</taxon>
        <taxon>Streptosporangiales</taxon>
        <taxon>Nocardiopsidaceae</taxon>
        <taxon>Nocardiopsis</taxon>
    </lineage>
</organism>
<gene>
    <name evidence="2" type="ORF">HNR06_002788</name>
</gene>
<dbReference type="EMBL" id="JACCHL010000001">
    <property type="protein sequence ID" value="NYH53199.1"/>
    <property type="molecule type" value="Genomic_DNA"/>
</dbReference>
<sequence>MESPMACSRTTERRPSAAMTTSLSTTVPSARCVYAVSSVFSTEATVRPVSRVTPASYARSPGSSKAAAR</sequence>
<protein>
    <submittedName>
        <fullName evidence="2">Uncharacterized protein</fullName>
    </submittedName>
</protein>
<dbReference type="Proteomes" id="UP000584931">
    <property type="component" value="Unassembled WGS sequence"/>
</dbReference>
<dbReference type="AlphaFoldDB" id="A0A7Y9XCD6"/>
<accession>A0A7Y9XCD6</accession>
<dbReference type="RefSeq" id="WP_179810305.1">
    <property type="nucleotide sequence ID" value="NZ_JACCHL010000001.1"/>
</dbReference>
<evidence type="ECO:0000256" key="1">
    <source>
        <dbReference type="SAM" id="MobiDB-lite"/>
    </source>
</evidence>
<proteinExistence type="predicted"/>
<evidence type="ECO:0000313" key="2">
    <source>
        <dbReference type="EMBL" id="NYH53199.1"/>
    </source>
</evidence>
<reference evidence="2 3" key="1">
    <citation type="submission" date="2020-07" db="EMBL/GenBank/DDBJ databases">
        <title>Sequencing the genomes of 1000 actinobacteria strains.</title>
        <authorList>
            <person name="Klenk H.-P."/>
        </authorList>
    </citation>
    <scope>NUCLEOTIDE SEQUENCE [LARGE SCALE GENOMIC DNA]</scope>
    <source>
        <strain evidence="2 3">DSM 45278</strain>
    </source>
</reference>
<feature type="region of interest" description="Disordered" evidence="1">
    <location>
        <begin position="50"/>
        <end position="69"/>
    </location>
</feature>